<name>A0A6J6BLA7_9ZZZZ</name>
<reference evidence="5" key="1">
    <citation type="submission" date="2020-05" db="EMBL/GenBank/DDBJ databases">
        <authorList>
            <person name="Chiriac C."/>
            <person name="Salcher M."/>
            <person name="Ghai R."/>
            <person name="Kavagutti S V."/>
        </authorList>
    </citation>
    <scope>NUCLEOTIDE SEQUENCE</scope>
</reference>
<evidence type="ECO:0000313" key="5">
    <source>
        <dbReference type="EMBL" id="CAB4539199.1"/>
    </source>
</evidence>
<feature type="domain" description="Primosomal protein N' 3' DNA-binding" evidence="4">
    <location>
        <begin position="6"/>
        <end position="105"/>
    </location>
</feature>
<dbReference type="GO" id="GO:0003677">
    <property type="term" value="F:DNA binding"/>
    <property type="evidence" value="ECO:0007669"/>
    <property type="project" value="UniProtKB-KW"/>
</dbReference>
<dbReference type="GO" id="GO:0043138">
    <property type="term" value="F:3'-5' DNA helicase activity"/>
    <property type="evidence" value="ECO:0007669"/>
    <property type="project" value="TreeGrafter"/>
</dbReference>
<dbReference type="EMBL" id="CAEZST010000001">
    <property type="protein sequence ID" value="CAB4539199.1"/>
    <property type="molecule type" value="Genomic_DNA"/>
</dbReference>
<dbReference type="InterPro" id="IPR041222">
    <property type="entry name" value="PriA_3primeBD"/>
</dbReference>
<dbReference type="PANTHER" id="PTHR30580">
    <property type="entry name" value="PRIMOSOMAL PROTEIN N"/>
    <property type="match status" value="1"/>
</dbReference>
<organism evidence="5">
    <name type="scientific">freshwater metagenome</name>
    <dbReference type="NCBI Taxonomy" id="449393"/>
    <lineage>
        <taxon>unclassified sequences</taxon>
        <taxon>metagenomes</taxon>
        <taxon>ecological metagenomes</taxon>
    </lineage>
</organism>
<evidence type="ECO:0000259" key="4">
    <source>
        <dbReference type="Pfam" id="PF17764"/>
    </source>
</evidence>
<keyword evidence="3" id="KW-0238">DNA-binding</keyword>
<dbReference type="GO" id="GO:0006310">
    <property type="term" value="P:DNA recombination"/>
    <property type="evidence" value="ECO:0007669"/>
    <property type="project" value="TreeGrafter"/>
</dbReference>
<evidence type="ECO:0000256" key="2">
    <source>
        <dbReference type="ARBA" id="ARBA00022840"/>
    </source>
</evidence>
<proteinExistence type="predicted"/>
<dbReference type="Pfam" id="PF17764">
    <property type="entry name" value="PriA_3primeBD"/>
    <property type="match status" value="1"/>
</dbReference>
<dbReference type="InterPro" id="IPR042115">
    <property type="entry name" value="PriA_3primeBD_sf"/>
</dbReference>
<keyword evidence="2" id="KW-0067">ATP-binding</keyword>
<gene>
    <name evidence="5" type="ORF">UFOPK1503_00122</name>
</gene>
<protein>
    <submittedName>
        <fullName evidence="5">Unannotated protein</fullName>
    </submittedName>
</protein>
<evidence type="ECO:0000256" key="3">
    <source>
        <dbReference type="ARBA" id="ARBA00023125"/>
    </source>
</evidence>
<dbReference type="GO" id="GO:0006302">
    <property type="term" value="P:double-strand break repair"/>
    <property type="evidence" value="ECO:0007669"/>
    <property type="project" value="TreeGrafter"/>
</dbReference>
<dbReference type="AlphaFoldDB" id="A0A6J6BLA7"/>
<dbReference type="Gene3D" id="3.40.50.300">
    <property type="entry name" value="P-loop containing nucleotide triphosphate hydrolases"/>
    <property type="match status" value="1"/>
</dbReference>
<dbReference type="InterPro" id="IPR027417">
    <property type="entry name" value="P-loop_NTPase"/>
</dbReference>
<sequence>MLTAVRVAVESPLLQLDREFDFLVPEHLSSRVKWGTRVKFGFGRSKSAYTGFVVKLMDSSNFAKTPIEDVMGDFPVLTEELYEFCCEVAKRQVVATGEILQLAVPAHMPRIAIQARETVNQARIIEVTRQAWLTTGQERIDDFFVPSWARGFVERARDLHNQGFSSILIAPEAADVQVLMRIADYLNVPVTVWDISKKSTRYLNYHHSLDQIRIIIGTRSAIYAPVANLGLIAVVDDADDSYREVASPKTHLRDLALLRAGTRTSLLFAAPYRSVEVQRLVEIGYFTELETTAQIPRISFTNPGVRIDDASFRLTKEALKHGTLLVLTPRKGSSAAAFCGNCGERLRCACGGFIWESSKDKFICRLCSKPILHCSTCRATTFRRGRSGSTRTTAEIGKMFASAVIHEATQEKKPELSNKTNQIVVATPGSAPRLDAGYSGLLILDTDVWLSAQHIHAEQNALRDWAEAIELMNPEGRAVLAGLGDRLGKPFSLWQHVEIATVAFRDAKELSLPPAVRSVSIAGTPVQLDAAERAITAHKGRLIRSDGKLAVFVFDYSNGPAVAAELRAIATAAKSVTRGARTVRGFSVSMDNLEEIL</sequence>
<dbReference type="GO" id="GO:0006270">
    <property type="term" value="P:DNA replication initiation"/>
    <property type="evidence" value="ECO:0007669"/>
    <property type="project" value="TreeGrafter"/>
</dbReference>
<dbReference type="PANTHER" id="PTHR30580:SF0">
    <property type="entry name" value="PRIMOSOMAL PROTEIN N"/>
    <property type="match status" value="1"/>
</dbReference>
<keyword evidence="1" id="KW-0547">Nucleotide-binding</keyword>
<evidence type="ECO:0000256" key="1">
    <source>
        <dbReference type="ARBA" id="ARBA00022741"/>
    </source>
</evidence>
<dbReference type="Gene3D" id="3.40.1440.60">
    <property type="entry name" value="PriA, 3(prime) DNA-binding domain"/>
    <property type="match status" value="1"/>
</dbReference>
<dbReference type="GO" id="GO:0005524">
    <property type="term" value="F:ATP binding"/>
    <property type="evidence" value="ECO:0007669"/>
    <property type="project" value="UniProtKB-KW"/>
</dbReference>
<accession>A0A6J6BLA7</accession>